<feature type="transmembrane region" description="Helical" evidence="8">
    <location>
        <begin position="45"/>
        <end position="62"/>
    </location>
</feature>
<dbReference type="GO" id="GO:0016757">
    <property type="term" value="F:glycosyltransferase activity"/>
    <property type="evidence" value="ECO:0007669"/>
    <property type="project" value="UniProtKB-KW"/>
</dbReference>
<dbReference type="GO" id="GO:0006004">
    <property type="term" value="P:fucose metabolic process"/>
    <property type="evidence" value="ECO:0007669"/>
    <property type="project" value="UniProtKB-KW"/>
</dbReference>
<comment type="similarity">
    <text evidence="1">Belongs to the glycosyltransferase GT106 family.</text>
</comment>
<keyword evidence="8" id="KW-1133">Transmembrane helix</keyword>
<evidence type="ECO:0000256" key="2">
    <source>
        <dbReference type="ARBA" id="ARBA00022676"/>
    </source>
</evidence>
<evidence type="ECO:0000256" key="1">
    <source>
        <dbReference type="ARBA" id="ARBA00007737"/>
    </source>
</evidence>
<dbReference type="InterPro" id="IPR024709">
    <property type="entry name" value="FucosylTrfase_pln"/>
</dbReference>
<gene>
    <name evidence="9" type="ORF">Cni_G21677</name>
</gene>
<keyword evidence="5" id="KW-0119">Carbohydrate metabolism</keyword>
<dbReference type="PANTHER" id="PTHR31288:SF22">
    <property type="entry name" value="O-FUCOSYLTRANSFERASE 9"/>
    <property type="match status" value="1"/>
</dbReference>
<feature type="compositionally biased region" description="Gly residues" evidence="7">
    <location>
        <begin position="1"/>
        <end position="13"/>
    </location>
</feature>
<evidence type="ECO:0000256" key="4">
    <source>
        <dbReference type="ARBA" id="ARBA00023253"/>
    </source>
</evidence>
<evidence type="ECO:0000256" key="8">
    <source>
        <dbReference type="SAM" id="Phobius"/>
    </source>
</evidence>
<evidence type="ECO:0000313" key="10">
    <source>
        <dbReference type="Proteomes" id="UP001327560"/>
    </source>
</evidence>
<keyword evidence="3" id="KW-0808">Transferase</keyword>
<dbReference type="CDD" id="cd11299">
    <property type="entry name" value="O-FucT_plant"/>
    <property type="match status" value="1"/>
</dbReference>
<dbReference type="PIRSF" id="PIRSF009360">
    <property type="entry name" value="UCP009360"/>
    <property type="match status" value="1"/>
</dbReference>
<keyword evidence="8" id="KW-0472">Membrane</keyword>
<sequence>MRGLGCRAGGRGNGACAPGGKTSGGPPSLGRLMYLVAATVFRRRGVFLVVPLTYLAMMLLFLRRWNPEAGPLRAGAVWVPPGSVYRTPLLFEKLWPSIQADVNRSDALWTAWHQEATQRWKPCPQERLHKDDLPPSNGFLIIEANGGLNQQRLSICDAVAVAGLLNATLVIPKFHLNSVWHDSSKFEDIFDEDYFIEKLKHNVRVVKELPEDIYQRFDNNISNILNMRTKALSSKTYYLHRVLPKLLKMGAIRIAPFSKRLARTVPSSIQRLRCLANYEALQFAPKIKALAERMIDRMVNNSSKSDGKYVAVHLRFEKDMIAFSNCVYDGGKKEKLEMDEARERGWRGKFSKPGRVIIPEARRRDGRCPLTPLEVGMMLRGMGFDTTTLLYVASGEIYSAEKYMAPLHQLFPHLETKYTLSSVDELAPFKGRSSQLAALDYSICAQSDIFVTTQGTNFPHFLMGHRRYLYGHSKTIRPDKRKLVVLFDNPNIRWDRFKHHMHEMFHQSDQKGIELRKPDASIYTFPMPDCMCLEAANTSF</sequence>
<keyword evidence="2" id="KW-0328">Glycosyltransferase</keyword>
<dbReference type="PANTHER" id="PTHR31288">
    <property type="entry name" value="O-FUCOSYLTRANSFERASE FAMILY PROTEIN"/>
    <property type="match status" value="1"/>
</dbReference>
<dbReference type="AlphaFoldDB" id="A0AAQ3KTJ8"/>
<dbReference type="Pfam" id="PF10250">
    <property type="entry name" value="O-FucT"/>
    <property type="match status" value="1"/>
</dbReference>
<name>A0AAQ3KTJ8_9LILI</name>
<evidence type="ECO:0000256" key="3">
    <source>
        <dbReference type="ARBA" id="ARBA00022679"/>
    </source>
</evidence>
<proteinExistence type="inferred from homology"/>
<evidence type="ECO:0000256" key="6">
    <source>
        <dbReference type="ARBA" id="ARBA00030350"/>
    </source>
</evidence>
<evidence type="ECO:0000313" key="9">
    <source>
        <dbReference type="EMBL" id="WOL12908.1"/>
    </source>
</evidence>
<keyword evidence="10" id="KW-1185">Reference proteome</keyword>
<organism evidence="9 10">
    <name type="scientific">Canna indica</name>
    <name type="common">Indian-shot</name>
    <dbReference type="NCBI Taxonomy" id="4628"/>
    <lineage>
        <taxon>Eukaryota</taxon>
        <taxon>Viridiplantae</taxon>
        <taxon>Streptophyta</taxon>
        <taxon>Embryophyta</taxon>
        <taxon>Tracheophyta</taxon>
        <taxon>Spermatophyta</taxon>
        <taxon>Magnoliopsida</taxon>
        <taxon>Liliopsida</taxon>
        <taxon>Zingiberales</taxon>
        <taxon>Cannaceae</taxon>
        <taxon>Canna</taxon>
    </lineage>
</organism>
<dbReference type="EMBL" id="CP136896">
    <property type="protein sequence ID" value="WOL12908.1"/>
    <property type="molecule type" value="Genomic_DNA"/>
</dbReference>
<keyword evidence="8" id="KW-0812">Transmembrane</keyword>
<evidence type="ECO:0000256" key="5">
    <source>
        <dbReference type="ARBA" id="ARBA00023277"/>
    </source>
</evidence>
<evidence type="ECO:0000256" key="7">
    <source>
        <dbReference type="SAM" id="MobiDB-lite"/>
    </source>
</evidence>
<dbReference type="InterPro" id="IPR019378">
    <property type="entry name" value="GDP-Fuc_O-FucTrfase"/>
</dbReference>
<reference evidence="9 10" key="1">
    <citation type="submission" date="2023-10" db="EMBL/GenBank/DDBJ databases">
        <title>Chromosome-scale genome assembly provides insights into flower coloration mechanisms of Canna indica.</title>
        <authorList>
            <person name="Li C."/>
        </authorList>
    </citation>
    <scope>NUCLEOTIDE SEQUENCE [LARGE SCALE GENOMIC DNA]</scope>
    <source>
        <tissue evidence="9">Flower</tissue>
    </source>
</reference>
<dbReference type="Proteomes" id="UP001327560">
    <property type="component" value="Chromosome 7"/>
</dbReference>
<keyword evidence="4" id="KW-0294">Fucose metabolism</keyword>
<protein>
    <recommendedName>
        <fullName evidence="6">O-fucosyltransferase family protein</fullName>
    </recommendedName>
</protein>
<accession>A0AAQ3KTJ8</accession>
<feature type="region of interest" description="Disordered" evidence="7">
    <location>
        <begin position="1"/>
        <end position="22"/>
    </location>
</feature>
<dbReference type="Gene3D" id="3.40.50.11350">
    <property type="match status" value="1"/>
</dbReference>